<keyword evidence="1" id="KW-0812">Transmembrane</keyword>
<gene>
    <name evidence="2" type="ORF">LPTSP1_36980</name>
</gene>
<organism evidence="2 3">
    <name type="scientific">Leptospira johnsonii</name>
    <dbReference type="NCBI Taxonomy" id="1917820"/>
    <lineage>
        <taxon>Bacteria</taxon>
        <taxon>Pseudomonadati</taxon>
        <taxon>Spirochaetota</taxon>
        <taxon>Spirochaetia</taxon>
        <taxon>Leptospirales</taxon>
        <taxon>Leptospiraceae</taxon>
        <taxon>Leptospira</taxon>
    </lineage>
</organism>
<keyword evidence="1" id="KW-1133">Transmembrane helix</keyword>
<keyword evidence="3" id="KW-1185">Reference proteome</keyword>
<dbReference type="Proteomes" id="UP000245076">
    <property type="component" value="Unassembled WGS sequence"/>
</dbReference>
<comment type="caution">
    <text evidence="2">The sequence shown here is derived from an EMBL/GenBank/DDBJ whole genome shotgun (WGS) entry which is preliminary data.</text>
</comment>
<evidence type="ECO:0000256" key="1">
    <source>
        <dbReference type="SAM" id="Phobius"/>
    </source>
</evidence>
<evidence type="ECO:0000313" key="2">
    <source>
        <dbReference type="EMBL" id="GBF40680.1"/>
    </source>
</evidence>
<reference evidence="2 3" key="1">
    <citation type="submission" date="2018-02" db="EMBL/GenBank/DDBJ databases">
        <title>Novel Leptospira species isolated from soil and water in Japan.</title>
        <authorList>
            <person name="Nakao R."/>
            <person name="Masuzawa T."/>
        </authorList>
    </citation>
    <scope>NUCLEOTIDE SEQUENCE [LARGE SCALE GENOMIC DNA]</scope>
    <source>
        <strain evidence="2 3">E8</strain>
    </source>
</reference>
<dbReference type="AlphaFoldDB" id="A0A2P2D7T1"/>
<evidence type="ECO:0000313" key="3">
    <source>
        <dbReference type="Proteomes" id="UP000245076"/>
    </source>
</evidence>
<dbReference type="EMBL" id="BFAY01000013">
    <property type="protein sequence ID" value="GBF40680.1"/>
    <property type="molecule type" value="Genomic_DNA"/>
</dbReference>
<feature type="transmembrane region" description="Helical" evidence="1">
    <location>
        <begin position="12"/>
        <end position="30"/>
    </location>
</feature>
<sequence>MKRVSATDQVLRWLPVAMGIISLAYSWGMIHSDMESIKKEIAKMESHETRISKLEGKLGN</sequence>
<protein>
    <submittedName>
        <fullName evidence="2">Uncharacterized protein</fullName>
    </submittedName>
</protein>
<name>A0A2P2D7T1_9LEPT</name>
<proteinExistence type="predicted"/>
<keyword evidence="1" id="KW-0472">Membrane</keyword>
<accession>A0A2P2D7T1</accession>